<dbReference type="Pfam" id="PF00730">
    <property type="entry name" value="HhH-GPD"/>
    <property type="match status" value="1"/>
</dbReference>
<dbReference type="AlphaFoldDB" id="A0A848QJE2"/>
<gene>
    <name evidence="6" type="ORF">HKD42_01805</name>
</gene>
<accession>A0A848QJE2</accession>
<evidence type="ECO:0000256" key="2">
    <source>
        <dbReference type="ARBA" id="ARBA00012000"/>
    </source>
</evidence>
<dbReference type="GO" id="GO:0006285">
    <property type="term" value="P:base-excision repair, AP site formation"/>
    <property type="evidence" value="ECO:0007669"/>
    <property type="project" value="TreeGrafter"/>
</dbReference>
<evidence type="ECO:0000256" key="3">
    <source>
        <dbReference type="ARBA" id="ARBA00022763"/>
    </source>
</evidence>
<evidence type="ECO:0000313" key="7">
    <source>
        <dbReference type="Proteomes" id="UP000561181"/>
    </source>
</evidence>
<organism evidence="6 7">
    <name type="scientific">Pontixanthobacter rizhaonensis</name>
    <dbReference type="NCBI Taxonomy" id="2730337"/>
    <lineage>
        <taxon>Bacteria</taxon>
        <taxon>Pseudomonadati</taxon>
        <taxon>Pseudomonadota</taxon>
        <taxon>Alphaproteobacteria</taxon>
        <taxon>Sphingomonadales</taxon>
        <taxon>Erythrobacteraceae</taxon>
        <taxon>Pontixanthobacter</taxon>
    </lineage>
</organism>
<dbReference type="Proteomes" id="UP000561181">
    <property type="component" value="Unassembled WGS sequence"/>
</dbReference>
<dbReference type="InterPro" id="IPR011257">
    <property type="entry name" value="DNA_glycosylase"/>
</dbReference>
<dbReference type="Gene3D" id="1.10.340.30">
    <property type="entry name" value="Hypothetical protein, domain 2"/>
    <property type="match status" value="1"/>
</dbReference>
<feature type="domain" description="HhH-GPD" evidence="5">
    <location>
        <begin position="49"/>
        <end position="201"/>
    </location>
</feature>
<name>A0A848QJE2_9SPHN</name>
<evidence type="ECO:0000313" key="6">
    <source>
        <dbReference type="EMBL" id="NMW30793.1"/>
    </source>
</evidence>
<keyword evidence="3" id="KW-0227">DNA damage</keyword>
<dbReference type="RefSeq" id="WP_170009751.1">
    <property type="nucleotide sequence ID" value="NZ_JABCRE010000002.1"/>
</dbReference>
<comment type="catalytic activity">
    <reaction evidence="1">
        <text>Hydrolysis of alkylated DNA, releasing 3-methyladenine, 3-methylguanine, 7-methylguanine and 7-methyladenine.</text>
        <dbReference type="EC" id="3.2.2.21"/>
    </reaction>
</comment>
<evidence type="ECO:0000259" key="5">
    <source>
        <dbReference type="SMART" id="SM00478"/>
    </source>
</evidence>
<dbReference type="InterPro" id="IPR051912">
    <property type="entry name" value="Alkylbase_DNA_Glycosylase/TA"/>
</dbReference>
<dbReference type="SMART" id="SM00478">
    <property type="entry name" value="ENDO3c"/>
    <property type="match status" value="1"/>
</dbReference>
<dbReference type="GO" id="GO:0008725">
    <property type="term" value="F:DNA-3-methyladenine glycosylase activity"/>
    <property type="evidence" value="ECO:0007669"/>
    <property type="project" value="TreeGrafter"/>
</dbReference>
<dbReference type="GO" id="GO:0005737">
    <property type="term" value="C:cytoplasm"/>
    <property type="evidence" value="ECO:0007669"/>
    <property type="project" value="TreeGrafter"/>
</dbReference>
<keyword evidence="7" id="KW-1185">Reference proteome</keyword>
<dbReference type="GO" id="GO:0032131">
    <property type="term" value="F:alkylated DNA binding"/>
    <property type="evidence" value="ECO:0007669"/>
    <property type="project" value="TreeGrafter"/>
</dbReference>
<dbReference type="PANTHER" id="PTHR43003">
    <property type="entry name" value="DNA-3-METHYLADENINE GLYCOSYLASE"/>
    <property type="match status" value="1"/>
</dbReference>
<dbReference type="GO" id="GO:0006307">
    <property type="term" value="P:DNA alkylation repair"/>
    <property type="evidence" value="ECO:0007669"/>
    <property type="project" value="TreeGrafter"/>
</dbReference>
<protein>
    <recommendedName>
        <fullName evidence="2">DNA-3-methyladenine glycosylase II</fullName>
        <ecNumber evidence="2">3.2.2.21</ecNumber>
    </recommendedName>
</protein>
<dbReference type="InterPro" id="IPR003265">
    <property type="entry name" value="HhH-GPD_domain"/>
</dbReference>
<reference evidence="6 7" key="1">
    <citation type="submission" date="2020-04" db="EMBL/GenBank/DDBJ databases">
        <authorList>
            <person name="Liu A."/>
        </authorList>
    </citation>
    <scope>NUCLEOTIDE SEQUENCE [LARGE SCALE GENOMIC DNA]</scope>
    <source>
        <strain evidence="6 7">RZ02</strain>
    </source>
</reference>
<dbReference type="PANTHER" id="PTHR43003:SF5">
    <property type="entry name" value="DNA-3-METHYLADENINE GLYCOSYLASE"/>
    <property type="match status" value="1"/>
</dbReference>
<dbReference type="Gene3D" id="1.10.1670.40">
    <property type="match status" value="1"/>
</dbReference>
<evidence type="ECO:0000256" key="4">
    <source>
        <dbReference type="ARBA" id="ARBA00023204"/>
    </source>
</evidence>
<dbReference type="CDD" id="cd00056">
    <property type="entry name" value="ENDO3c"/>
    <property type="match status" value="1"/>
</dbReference>
<dbReference type="GO" id="GO:0032993">
    <property type="term" value="C:protein-DNA complex"/>
    <property type="evidence" value="ECO:0007669"/>
    <property type="project" value="TreeGrafter"/>
</dbReference>
<dbReference type="EMBL" id="JABCRE010000002">
    <property type="protein sequence ID" value="NMW30793.1"/>
    <property type="molecule type" value="Genomic_DNA"/>
</dbReference>
<comment type="caution">
    <text evidence="6">The sequence shown here is derived from an EMBL/GenBank/DDBJ whole genome shotgun (WGS) entry which is preliminary data.</text>
</comment>
<sequence length="205" mass="22585">MGLTAEQIKQGVDHIVALEPAFARGLDAAGYPEPRIRPTGYRTLLRTIVGQQVSVASAASVWNKLEAELGEDILPDELLSRDFDTLRACGLSRQKQGYARSLCELVVSDTLDLDNLPADDEAAIAELTRIKGIGRWSAEIYLLFAEGRPDIWPAGDLAVQVAIQKILELAERPTEKQVRALSEPWSPHRGAIAIFAWHCYDNPVL</sequence>
<keyword evidence="4" id="KW-0234">DNA repair</keyword>
<dbReference type="EC" id="3.2.2.21" evidence="2"/>
<dbReference type="SUPFAM" id="SSF48150">
    <property type="entry name" value="DNA-glycosylase"/>
    <property type="match status" value="1"/>
</dbReference>
<evidence type="ECO:0000256" key="1">
    <source>
        <dbReference type="ARBA" id="ARBA00000086"/>
    </source>
</evidence>
<dbReference type="GO" id="GO:0043916">
    <property type="term" value="F:DNA-7-methylguanine glycosylase activity"/>
    <property type="evidence" value="ECO:0007669"/>
    <property type="project" value="TreeGrafter"/>
</dbReference>
<proteinExistence type="predicted"/>